<dbReference type="InterPro" id="IPR003439">
    <property type="entry name" value="ABC_transporter-like_ATP-bd"/>
</dbReference>
<dbReference type="GO" id="GO:0005524">
    <property type="term" value="F:ATP binding"/>
    <property type="evidence" value="ECO:0007669"/>
    <property type="project" value="UniProtKB-KW"/>
</dbReference>
<proteinExistence type="predicted"/>
<accession>A0A6J4N6R3</accession>
<dbReference type="SMART" id="SM00382">
    <property type="entry name" value="AAA"/>
    <property type="match status" value="1"/>
</dbReference>
<evidence type="ECO:0000256" key="3">
    <source>
        <dbReference type="ARBA" id="ARBA00022840"/>
    </source>
</evidence>
<evidence type="ECO:0000259" key="4">
    <source>
        <dbReference type="PROSITE" id="PS50893"/>
    </source>
</evidence>
<dbReference type="GO" id="GO:0016887">
    <property type="term" value="F:ATP hydrolysis activity"/>
    <property type="evidence" value="ECO:0007669"/>
    <property type="project" value="InterPro"/>
</dbReference>
<feature type="domain" description="ABC transporter" evidence="4">
    <location>
        <begin position="1"/>
        <end position="221"/>
    </location>
</feature>
<sequence length="221" mass="24130">MLEINVKKRLSNGSGVGRTNDFTLDIEFAAAPDGITILSGASGSGKTTTLRLVAGILAPDEGAVSVASTVYFDSRRRINLPIQQRRVGFVFQDYALFPHLTAAENIAYGIKNADKKTRLARAREMLSLFRIEPLGARLPREMSGGEQQRVALARALASDPKVLLLDEPLSAVDLELRAKLLDEIAAAQQRAKIPFLYVTHNEAEAERLGTRHIALRAGRIV</sequence>
<dbReference type="Gene3D" id="3.40.50.300">
    <property type="entry name" value="P-loop containing nucleotide triphosphate hydrolases"/>
    <property type="match status" value="1"/>
</dbReference>
<evidence type="ECO:0000256" key="2">
    <source>
        <dbReference type="ARBA" id="ARBA00022741"/>
    </source>
</evidence>
<dbReference type="EMBL" id="CADCUR010000017">
    <property type="protein sequence ID" value="CAA9379022.1"/>
    <property type="molecule type" value="Genomic_DNA"/>
</dbReference>
<dbReference type="Pfam" id="PF00005">
    <property type="entry name" value="ABC_tran"/>
    <property type="match status" value="1"/>
</dbReference>
<dbReference type="InterPro" id="IPR017871">
    <property type="entry name" value="ABC_transporter-like_CS"/>
</dbReference>
<dbReference type="PANTHER" id="PTHR42781:SF4">
    <property type="entry name" value="SPERMIDINE_PUTRESCINE IMPORT ATP-BINDING PROTEIN POTA"/>
    <property type="match status" value="1"/>
</dbReference>
<dbReference type="SUPFAM" id="SSF52540">
    <property type="entry name" value="P-loop containing nucleoside triphosphate hydrolases"/>
    <property type="match status" value="1"/>
</dbReference>
<dbReference type="PROSITE" id="PS00211">
    <property type="entry name" value="ABC_TRANSPORTER_1"/>
    <property type="match status" value="1"/>
</dbReference>
<dbReference type="PROSITE" id="PS50893">
    <property type="entry name" value="ABC_TRANSPORTER_2"/>
    <property type="match status" value="1"/>
</dbReference>
<name>A0A6J4N6R3_9BACT</name>
<keyword evidence="3 5" id="KW-0067">ATP-binding</keyword>
<evidence type="ECO:0000313" key="5">
    <source>
        <dbReference type="EMBL" id="CAA9379022.1"/>
    </source>
</evidence>
<dbReference type="InterPro" id="IPR050093">
    <property type="entry name" value="ABC_SmlMolc_Importer"/>
</dbReference>
<keyword evidence="2" id="KW-0547">Nucleotide-binding</keyword>
<evidence type="ECO:0000256" key="1">
    <source>
        <dbReference type="ARBA" id="ARBA00022448"/>
    </source>
</evidence>
<organism evidence="5">
    <name type="scientific">uncultured Pyrinomonadaceae bacterium</name>
    <dbReference type="NCBI Taxonomy" id="2283094"/>
    <lineage>
        <taxon>Bacteria</taxon>
        <taxon>Pseudomonadati</taxon>
        <taxon>Acidobacteriota</taxon>
        <taxon>Blastocatellia</taxon>
        <taxon>Blastocatellales</taxon>
        <taxon>Pyrinomonadaceae</taxon>
        <taxon>environmental samples</taxon>
    </lineage>
</organism>
<dbReference type="PANTHER" id="PTHR42781">
    <property type="entry name" value="SPERMIDINE/PUTRESCINE IMPORT ATP-BINDING PROTEIN POTA"/>
    <property type="match status" value="1"/>
</dbReference>
<dbReference type="AlphaFoldDB" id="A0A6J4N6R3"/>
<reference evidence="5" key="1">
    <citation type="submission" date="2020-02" db="EMBL/GenBank/DDBJ databases">
        <authorList>
            <person name="Meier V. D."/>
        </authorList>
    </citation>
    <scope>NUCLEOTIDE SEQUENCE</scope>
    <source>
        <strain evidence="5">AVDCRST_MAG74</strain>
    </source>
</reference>
<protein>
    <submittedName>
        <fullName evidence="5">Molybdenum transport ATP-binding protein ModC</fullName>
    </submittedName>
</protein>
<gene>
    <name evidence="5" type="ORF">AVDCRST_MAG74-222</name>
</gene>
<dbReference type="InterPro" id="IPR027417">
    <property type="entry name" value="P-loop_NTPase"/>
</dbReference>
<keyword evidence="1" id="KW-0813">Transport</keyword>
<dbReference type="InterPro" id="IPR003593">
    <property type="entry name" value="AAA+_ATPase"/>
</dbReference>